<dbReference type="OrthoDB" id="10407462at2759"/>
<sequence>MHSSGGQQRQQSQSRWSNRVQNGTQRQRTGAIDLADMQQKHAAATVGPEPDARRPLWDDELEIQDTTNGKEHVDGVEIAVVFDVKSRTTEQRETFTQSVARIDMSTFRQRSDLRTTLWVPLRPIASHLDDPFGAVKISVTYHSKDCVAQG</sequence>
<organism evidence="2 3">
    <name type="scientific">Ectocarpus siliculosus</name>
    <name type="common">Brown alga</name>
    <name type="synonym">Conferva siliculosa</name>
    <dbReference type="NCBI Taxonomy" id="2880"/>
    <lineage>
        <taxon>Eukaryota</taxon>
        <taxon>Sar</taxon>
        <taxon>Stramenopiles</taxon>
        <taxon>Ochrophyta</taxon>
        <taxon>PX clade</taxon>
        <taxon>Phaeophyceae</taxon>
        <taxon>Ectocarpales</taxon>
        <taxon>Ectocarpaceae</taxon>
        <taxon>Ectocarpus</taxon>
    </lineage>
</organism>
<protein>
    <submittedName>
        <fullName evidence="2">Uncharacterized protein</fullName>
    </submittedName>
</protein>
<evidence type="ECO:0000256" key="1">
    <source>
        <dbReference type="SAM" id="MobiDB-lite"/>
    </source>
</evidence>
<feature type="region of interest" description="Disordered" evidence="1">
    <location>
        <begin position="1"/>
        <end position="69"/>
    </location>
</feature>
<evidence type="ECO:0000313" key="3">
    <source>
        <dbReference type="Proteomes" id="UP000002630"/>
    </source>
</evidence>
<keyword evidence="3" id="KW-1185">Reference proteome</keyword>
<feature type="compositionally biased region" description="Polar residues" evidence="1">
    <location>
        <begin position="18"/>
        <end position="28"/>
    </location>
</feature>
<gene>
    <name evidence="2" type="ORF">Esi_0054_0120</name>
</gene>
<evidence type="ECO:0000313" key="2">
    <source>
        <dbReference type="EMBL" id="CBJ27060.1"/>
    </source>
</evidence>
<dbReference type="AlphaFoldDB" id="D7G425"/>
<dbReference type="EMBL" id="FN648752">
    <property type="protein sequence ID" value="CBJ27060.1"/>
    <property type="molecule type" value="Genomic_DNA"/>
</dbReference>
<accession>D7G425</accession>
<dbReference type="Proteomes" id="UP000002630">
    <property type="component" value="Linkage Group LG33"/>
</dbReference>
<name>D7G425_ECTSI</name>
<dbReference type="EMBL" id="FN649758">
    <property type="protein sequence ID" value="CBJ27060.1"/>
    <property type="molecule type" value="Genomic_DNA"/>
</dbReference>
<feature type="compositionally biased region" description="Low complexity" evidence="1">
    <location>
        <begin position="1"/>
        <end position="17"/>
    </location>
</feature>
<dbReference type="InParanoid" id="D7G425"/>
<proteinExistence type="predicted"/>
<reference evidence="2 3" key="1">
    <citation type="journal article" date="2010" name="Nature">
        <title>The Ectocarpus genome and the independent evolution of multicellularity in brown algae.</title>
        <authorList>
            <person name="Cock J.M."/>
            <person name="Sterck L."/>
            <person name="Rouze P."/>
            <person name="Scornet D."/>
            <person name="Allen A.E."/>
            <person name="Amoutzias G."/>
            <person name="Anthouard V."/>
            <person name="Artiguenave F."/>
            <person name="Aury J.M."/>
            <person name="Badger J.H."/>
            <person name="Beszteri B."/>
            <person name="Billiau K."/>
            <person name="Bonnet E."/>
            <person name="Bothwell J.H."/>
            <person name="Bowler C."/>
            <person name="Boyen C."/>
            <person name="Brownlee C."/>
            <person name="Carrano C.J."/>
            <person name="Charrier B."/>
            <person name="Cho G.Y."/>
            <person name="Coelho S.M."/>
            <person name="Collen J."/>
            <person name="Corre E."/>
            <person name="Da Silva C."/>
            <person name="Delage L."/>
            <person name="Delaroque N."/>
            <person name="Dittami S.M."/>
            <person name="Doulbeau S."/>
            <person name="Elias M."/>
            <person name="Farnham G."/>
            <person name="Gachon C.M."/>
            <person name="Gschloessl B."/>
            <person name="Heesch S."/>
            <person name="Jabbari K."/>
            <person name="Jubin C."/>
            <person name="Kawai H."/>
            <person name="Kimura K."/>
            <person name="Kloareg B."/>
            <person name="Kupper F.C."/>
            <person name="Lang D."/>
            <person name="Le Bail A."/>
            <person name="Leblanc C."/>
            <person name="Lerouge P."/>
            <person name="Lohr M."/>
            <person name="Lopez P.J."/>
            <person name="Martens C."/>
            <person name="Maumus F."/>
            <person name="Michel G."/>
            <person name="Miranda-Saavedra D."/>
            <person name="Morales J."/>
            <person name="Moreau H."/>
            <person name="Motomura T."/>
            <person name="Nagasato C."/>
            <person name="Napoli C.A."/>
            <person name="Nelson D.R."/>
            <person name="Nyvall-Collen P."/>
            <person name="Peters A.F."/>
            <person name="Pommier C."/>
            <person name="Potin P."/>
            <person name="Poulain J."/>
            <person name="Quesneville H."/>
            <person name="Read B."/>
            <person name="Rensing S.A."/>
            <person name="Ritter A."/>
            <person name="Rousvoal S."/>
            <person name="Samanta M."/>
            <person name="Samson G."/>
            <person name="Schroeder D.C."/>
            <person name="Segurens B."/>
            <person name="Strittmatter M."/>
            <person name="Tonon T."/>
            <person name="Tregear J.W."/>
            <person name="Valentin K."/>
            <person name="von Dassow P."/>
            <person name="Yamagishi T."/>
            <person name="Van de Peer Y."/>
            <person name="Wincker P."/>
        </authorList>
    </citation>
    <scope>NUCLEOTIDE SEQUENCE [LARGE SCALE GENOMIC DNA]</scope>
    <source>
        <strain evidence="3">Ec32 / CCAP1310/4</strain>
    </source>
</reference>